<evidence type="ECO:0000313" key="10">
    <source>
        <dbReference type="EMBL" id="KAF5834816.1"/>
    </source>
</evidence>
<protein>
    <recommendedName>
        <fullName evidence="2 8">Thymidine kinase</fullName>
        <ecNumber evidence="2 8">2.7.1.21</ecNumber>
    </recommendedName>
</protein>
<dbReference type="Gene3D" id="3.30.60.20">
    <property type="match status" value="1"/>
</dbReference>
<organism evidence="10 11">
    <name type="scientific">Dunaliella salina</name>
    <name type="common">Green alga</name>
    <name type="synonym">Protococcus salinus</name>
    <dbReference type="NCBI Taxonomy" id="3046"/>
    <lineage>
        <taxon>Eukaryota</taxon>
        <taxon>Viridiplantae</taxon>
        <taxon>Chlorophyta</taxon>
        <taxon>core chlorophytes</taxon>
        <taxon>Chlorophyceae</taxon>
        <taxon>CS clade</taxon>
        <taxon>Chlamydomonadales</taxon>
        <taxon>Dunaliellaceae</taxon>
        <taxon>Dunaliella</taxon>
    </lineage>
</organism>
<evidence type="ECO:0000256" key="6">
    <source>
        <dbReference type="ARBA" id="ARBA00022777"/>
    </source>
</evidence>
<keyword evidence="5 8" id="KW-0547">Nucleotide-binding</keyword>
<evidence type="ECO:0000256" key="3">
    <source>
        <dbReference type="ARBA" id="ARBA00022634"/>
    </source>
</evidence>
<proteinExistence type="inferred from homology"/>
<evidence type="ECO:0000256" key="7">
    <source>
        <dbReference type="ARBA" id="ARBA00022840"/>
    </source>
</evidence>
<evidence type="ECO:0000256" key="8">
    <source>
        <dbReference type="RuleBase" id="RU000544"/>
    </source>
</evidence>
<comment type="similarity">
    <text evidence="1 9">Belongs to the thymidine kinase family.</text>
</comment>
<keyword evidence="11" id="KW-1185">Reference proteome</keyword>
<dbReference type="SUPFAM" id="SSF52540">
    <property type="entry name" value="P-loop containing nucleoside triphosphate hydrolases"/>
    <property type="match status" value="1"/>
</dbReference>
<keyword evidence="3 8" id="KW-0237">DNA synthesis</keyword>
<sequence length="115" mass="12564">MHPHAISVMLWPQFFSDLTEFVTSAADVDGKHVIVAGLDGDFQRRKFGQLLDLVPMAESVTKLQGTCTCGRPSAFSLRKAANHDQELVGGANLYSPVCRLCYNNYTKAHVANGLP</sequence>
<comment type="caution">
    <text evidence="10">The sequence shown here is derived from an EMBL/GenBank/DDBJ whole genome shotgun (WGS) entry which is preliminary data.</text>
</comment>
<evidence type="ECO:0000256" key="2">
    <source>
        <dbReference type="ARBA" id="ARBA00012118"/>
    </source>
</evidence>
<dbReference type="EMBL" id="MU069737">
    <property type="protein sequence ID" value="KAF5834816.1"/>
    <property type="molecule type" value="Genomic_DNA"/>
</dbReference>
<evidence type="ECO:0000313" key="11">
    <source>
        <dbReference type="Proteomes" id="UP000815325"/>
    </source>
</evidence>
<dbReference type="PANTHER" id="PTHR11441:SF0">
    <property type="entry name" value="THYMIDINE KINASE, CYTOSOLIC"/>
    <property type="match status" value="1"/>
</dbReference>
<gene>
    <name evidence="10" type="ORF">DUNSADRAFT_8400</name>
</gene>
<keyword evidence="4 8" id="KW-0808">Transferase</keyword>
<dbReference type="PANTHER" id="PTHR11441">
    <property type="entry name" value="THYMIDINE KINASE"/>
    <property type="match status" value="1"/>
</dbReference>
<keyword evidence="7 8" id="KW-0067">ATP-binding</keyword>
<reference evidence="10" key="1">
    <citation type="submission" date="2017-08" db="EMBL/GenBank/DDBJ databases">
        <authorList>
            <person name="Polle J.E."/>
            <person name="Barry K."/>
            <person name="Cushman J."/>
            <person name="Schmutz J."/>
            <person name="Tran D."/>
            <person name="Hathwaick L.T."/>
            <person name="Yim W.C."/>
            <person name="Jenkins J."/>
            <person name="Mckie-Krisberg Z.M."/>
            <person name="Prochnik S."/>
            <person name="Lindquist E."/>
            <person name="Dockter R.B."/>
            <person name="Adam C."/>
            <person name="Molina H."/>
            <person name="Bunkerborg J."/>
            <person name="Jin E."/>
            <person name="Buchheim M."/>
            <person name="Magnuson J."/>
        </authorList>
    </citation>
    <scope>NUCLEOTIDE SEQUENCE</scope>
    <source>
        <strain evidence="10">CCAP 19/18</strain>
    </source>
</reference>
<evidence type="ECO:0000256" key="9">
    <source>
        <dbReference type="RuleBase" id="RU004165"/>
    </source>
</evidence>
<dbReference type="Pfam" id="PF00265">
    <property type="entry name" value="TK"/>
    <property type="match status" value="1"/>
</dbReference>
<dbReference type="Gene3D" id="3.40.50.300">
    <property type="entry name" value="P-loop containing nucleotide triphosphate hydrolases"/>
    <property type="match status" value="1"/>
</dbReference>
<name>A0ABQ7GJN1_DUNSA</name>
<dbReference type="EC" id="2.7.1.21" evidence="2 8"/>
<dbReference type="GO" id="GO:0016301">
    <property type="term" value="F:kinase activity"/>
    <property type="evidence" value="ECO:0007669"/>
    <property type="project" value="UniProtKB-KW"/>
</dbReference>
<keyword evidence="6 8" id="KW-0418">Kinase</keyword>
<accession>A0ABQ7GJN1</accession>
<dbReference type="InterPro" id="IPR001267">
    <property type="entry name" value="Thymidine_kinase"/>
</dbReference>
<evidence type="ECO:0000256" key="5">
    <source>
        <dbReference type="ARBA" id="ARBA00022741"/>
    </source>
</evidence>
<evidence type="ECO:0000256" key="1">
    <source>
        <dbReference type="ARBA" id="ARBA00007587"/>
    </source>
</evidence>
<dbReference type="Proteomes" id="UP000815325">
    <property type="component" value="Unassembled WGS sequence"/>
</dbReference>
<dbReference type="InterPro" id="IPR027417">
    <property type="entry name" value="P-loop_NTPase"/>
</dbReference>
<dbReference type="SUPFAM" id="SSF57716">
    <property type="entry name" value="Glucocorticoid receptor-like (DNA-binding domain)"/>
    <property type="match status" value="1"/>
</dbReference>
<comment type="catalytic activity">
    <reaction evidence="8">
        <text>thymidine + ATP = dTMP + ADP + H(+)</text>
        <dbReference type="Rhea" id="RHEA:19129"/>
        <dbReference type="ChEBI" id="CHEBI:15378"/>
        <dbReference type="ChEBI" id="CHEBI:17748"/>
        <dbReference type="ChEBI" id="CHEBI:30616"/>
        <dbReference type="ChEBI" id="CHEBI:63528"/>
        <dbReference type="ChEBI" id="CHEBI:456216"/>
        <dbReference type="EC" id="2.7.1.21"/>
    </reaction>
</comment>
<evidence type="ECO:0000256" key="4">
    <source>
        <dbReference type="ARBA" id="ARBA00022679"/>
    </source>
</evidence>